<evidence type="ECO:0000256" key="2">
    <source>
        <dbReference type="SAM" id="Phobius"/>
    </source>
</evidence>
<name>A0ABX7GV29_9GAMM</name>
<keyword evidence="2" id="KW-1133">Transmembrane helix</keyword>
<feature type="transmembrane region" description="Helical" evidence="2">
    <location>
        <begin position="42"/>
        <end position="74"/>
    </location>
</feature>
<evidence type="ECO:0000256" key="1">
    <source>
        <dbReference type="SAM" id="MobiDB-lite"/>
    </source>
</evidence>
<keyword evidence="2" id="KW-0812">Transmembrane</keyword>
<feature type="compositionally biased region" description="Basic and acidic residues" evidence="1">
    <location>
        <begin position="1"/>
        <end position="23"/>
    </location>
</feature>
<evidence type="ECO:0000313" key="4">
    <source>
        <dbReference type="Proteomes" id="UP000663181"/>
    </source>
</evidence>
<evidence type="ECO:0000313" key="3">
    <source>
        <dbReference type="EMBL" id="QRN53908.1"/>
    </source>
</evidence>
<dbReference type="Proteomes" id="UP000663181">
    <property type="component" value="Chromosome"/>
</dbReference>
<sequence length="115" mass="12711">MKTPDEFARMMSEKDPNIGKRPEGSFTISQPKEQQKLGGFEYFWAALPLLVLVIGGAIGGLFAALAVTANFAIFRSTKSRLYKYSVSTCVTLGTVILWYVVALLLMVIFPGLKHH</sequence>
<gene>
    <name evidence="3" type="ORF">ISN74_00350</name>
</gene>
<accession>A0ABX7GV29</accession>
<dbReference type="EMBL" id="CP064030">
    <property type="protein sequence ID" value="QRN53908.1"/>
    <property type="molecule type" value="Genomic_DNA"/>
</dbReference>
<proteinExistence type="predicted"/>
<keyword evidence="2" id="KW-0472">Membrane</keyword>
<organism evidence="3 4">
    <name type="scientific">Dyella caseinilytica</name>
    <dbReference type="NCBI Taxonomy" id="1849581"/>
    <lineage>
        <taxon>Bacteria</taxon>
        <taxon>Pseudomonadati</taxon>
        <taxon>Pseudomonadota</taxon>
        <taxon>Gammaproteobacteria</taxon>
        <taxon>Lysobacterales</taxon>
        <taxon>Rhodanobacteraceae</taxon>
        <taxon>Dyella</taxon>
    </lineage>
</organism>
<dbReference type="RefSeq" id="WP_188796274.1">
    <property type="nucleotide sequence ID" value="NZ_BMIZ01000001.1"/>
</dbReference>
<protein>
    <recommendedName>
        <fullName evidence="5">Interferon-induced transmembrane protein</fullName>
    </recommendedName>
</protein>
<reference evidence="3 4" key="1">
    <citation type="submission" date="2020-10" db="EMBL/GenBank/DDBJ databases">
        <title>Phylogeny of dyella-like bacteria.</title>
        <authorList>
            <person name="Fu J."/>
        </authorList>
    </citation>
    <scope>NUCLEOTIDE SEQUENCE [LARGE SCALE GENOMIC DNA]</scope>
    <source>
        <strain evidence="3 4">DHOB09</strain>
    </source>
</reference>
<feature type="transmembrane region" description="Helical" evidence="2">
    <location>
        <begin position="86"/>
        <end position="109"/>
    </location>
</feature>
<keyword evidence="4" id="KW-1185">Reference proteome</keyword>
<feature type="region of interest" description="Disordered" evidence="1">
    <location>
        <begin position="1"/>
        <end position="25"/>
    </location>
</feature>
<evidence type="ECO:0008006" key="5">
    <source>
        <dbReference type="Google" id="ProtNLM"/>
    </source>
</evidence>